<accession>A0A915K4W0</accession>
<dbReference type="WBParaSite" id="nRc.2.0.1.t32885-RA">
    <property type="protein sequence ID" value="nRc.2.0.1.t32885-RA"/>
    <property type="gene ID" value="nRc.2.0.1.g32885"/>
</dbReference>
<keyword evidence="1" id="KW-1185">Reference proteome</keyword>
<sequence>MVTNGSIYNIGSFMLWKKYEFLHDGNELKLEYALDRLKIYPVAKLMKKILIKKGKECNYTKFTKICLSKQRINNELTRSPGARARRHAAQRCAITLHPFHCLRHRLLGYAHQFVRPRRFAPWLTSNRLNCKLGLVNRLHRRRQCDWTTKRPLRGTTPQQRSAYLQRGSAALGKRPMITANLLLTPKTPECLGVSIFVSAVTVNWPSYRRSVQ</sequence>
<organism evidence="1 2">
    <name type="scientific">Romanomermis culicivorax</name>
    <name type="common">Nematode worm</name>
    <dbReference type="NCBI Taxonomy" id="13658"/>
    <lineage>
        <taxon>Eukaryota</taxon>
        <taxon>Metazoa</taxon>
        <taxon>Ecdysozoa</taxon>
        <taxon>Nematoda</taxon>
        <taxon>Enoplea</taxon>
        <taxon>Dorylaimia</taxon>
        <taxon>Mermithida</taxon>
        <taxon>Mermithoidea</taxon>
        <taxon>Mermithidae</taxon>
        <taxon>Romanomermis</taxon>
    </lineage>
</organism>
<dbReference type="Proteomes" id="UP000887565">
    <property type="component" value="Unplaced"/>
</dbReference>
<dbReference type="AlphaFoldDB" id="A0A915K4W0"/>
<reference evidence="2" key="1">
    <citation type="submission" date="2022-11" db="UniProtKB">
        <authorList>
            <consortium name="WormBaseParasite"/>
        </authorList>
    </citation>
    <scope>IDENTIFICATION</scope>
</reference>
<evidence type="ECO:0000313" key="1">
    <source>
        <dbReference type="Proteomes" id="UP000887565"/>
    </source>
</evidence>
<protein>
    <submittedName>
        <fullName evidence="2">Uncharacterized protein</fullName>
    </submittedName>
</protein>
<evidence type="ECO:0000313" key="2">
    <source>
        <dbReference type="WBParaSite" id="nRc.2.0.1.t32885-RA"/>
    </source>
</evidence>
<proteinExistence type="predicted"/>
<name>A0A915K4W0_ROMCU</name>